<evidence type="ECO:0000313" key="2">
    <source>
        <dbReference type="EMBL" id="TDH58390.1"/>
    </source>
</evidence>
<accession>A0A4R5Q6A0</accession>
<dbReference type="InterPro" id="IPR037401">
    <property type="entry name" value="SnoaL-like"/>
</dbReference>
<name>A0A4R5Q6A0_9PROT</name>
<dbReference type="OrthoDB" id="9786718at2"/>
<protein>
    <submittedName>
        <fullName evidence="2">DUF4440 domain-containing protein</fullName>
    </submittedName>
</protein>
<evidence type="ECO:0000313" key="3">
    <source>
        <dbReference type="Proteomes" id="UP000295096"/>
    </source>
</evidence>
<keyword evidence="3" id="KW-1185">Reference proteome</keyword>
<dbReference type="PANTHER" id="PTHR34957">
    <property type="entry name" value="NUCLEAR TRANSPORT FACTOR 2 (NTF2) FAMILY PROTEIN"/>
    <property type="match status" value="1"/>
</dbReference>
<feature type="domain" description="SnoaL-like" evidence="1">
    <location>
        <begin position="38"/>
        <end position="157"/>
    </location>
</feature>
<dbReference type="Proteomes" id="UP000295096">
    <property type="component" value="Unassembled WGS sequence"/>
</dbReference>
<evidence type="ECO:0000259" key="1">
    <source>
        <dbReference type="Pfam" id="PF13474"/>
    </source>
</evidence>
<dbReference type="PANTHER" id="PTHR34957:SF1">
    <property type="entry name" value="NUCLEAR TRANSPORT FACTOR 2 (NTF2) FAMILY PROTEIN"/>
    <property type="match status" value="1"/>
</dbReference>
<gene>
    <name evidence="2" type="ORF">E2C06_32870</name>
</gene>
<reference evidence="2 3" key="1">
    <citation type="journal article" date="2016" name="J. Microbiol.">
        <title>Dankookia rubra gen. nov., sp. nov., an alphaproteobacterium isolated from sediment of a shallow stream.</title>
        <authorList>
            <person name="Kim W.H."/>
            <person name="Kim D.H."/>
            <person name="Kang K."/>
            <person name="Ahn T.Y."/>
        </authorList>
    </citation>
    <scope>NUCLEOTIDE SEQUENCE [LARGE SCALE GENOMIC DNA]</scope>
    <source>
        <strain evidence="2 3">JCM30602</strain>
    </source>
</reference>
<dbReference type="EMBL" id="SMSJ01000125">
    <property type="protein sequence ID" value="TDH58390.1"/>
    <property type="molecule type" value="Genomic_DNA"/>
</dbReference>
<sequence>MAMKNMDRRSAVALGLLPVLTPAVLRPAAAQTSDEEAVRAAVAAYYAAFSSRDLKAMEVLWAHTAAVTAIHPFSQTPLFGWQAVRRSYEETFARFADVSISTAEPHIAAHQGVAWVVGTETLRGHRPGGEAMANSSIATNILEKQGDRWLMVLHHASGTPRH</sequence>
<comment type="caution">
    <text evidence="2">The sequence shown here is derived from an EMBL/GenBank/DDBJ whole genome shotgun (WGS) entry which is preliminary data.</text>
</comment>
<dbReference type="Gene3D" id="3.10.450.50">
    <property type="match status" value="1"/>
</dbReference>
<organism evidence="2 3">
    <name type="scientific">Dankookia rubra</name>
    <dbReference type="NCBI Taxonomy" id="1442381"/>
    <lineage>
        <taxon>Bacteria</taxon>
        <taxon>Pseudomonadati</taxon>
        <taxon>Pseudomonadota</taxon>
        <taxon>Alphaproteobacteria</taxon>
        <taxon>Acetobacterales</taxon>
        <taxon>Roseomonadaceae</taxon>
        <taxon>Dankookia</taxon>
    </lineage>
</organism>
<proteinExistence type="predicted"/>
<dbReference type="AlphaFoldDB" id="A0A4R5Q6A0"/>
<dbReference type="InterPro" id="IPR032710">
    <property type="entry name" value="NTF2-like_dom_sf"/>
</dbReference>
<dbReference type="SUPFAM" id="SSF54427">
    <property type="entry name" value="NTF2-like"/>
    <property type="match status" value="1"/>
</dbReference>
<dbReference type="Pfam" id="PF13474">
    <property type="entry name" value="SnoaL_3"/>
    <property type="match status" value="1"/>
</dbReference>